<accession>A0A4Q9LX70</accession>
<evidence type="ECO:0000313" key="2">
    <source>
        <dbReference type="EMBL" id="TBU13369.1"/>
    </source>
</evidence>
<protein>
    <submittedName>
        <fullName evidence="2">Uncharacterized protein</fullName>
    </submittedName>
</protein>
<keyword evidence="1" id="KW-0472">Membrane</keyword>
<dbReference type="EMBL" id="PITK01000454">
    <property type="protein sequence ID" value="TBU13369.1"/>
    <property type="molecule type" value="Genomic_DNA"/>
</dbReference>
<comment type="caution">
    <text evidence="2">The sequence shown here is derived from an EMBL/GenBank/DDBJ whole genome shotgun (WGS) entry which is preliminary data.</text>
</comment>
<keyword evidence="3" id="KW-1185">Reference proteome</keyword>
<dbReference type="AlphaFoldDB" id="A0A4Q9LX70"/>
<organism evidence="2 3">
    <name type="scientific">Hamiltosporidium tvaerminnensis</name>
    <dbReference type="NCBI Taxonomy" id="1176355"/>
    <lineage>
        <taxon>Eukaryota</taxon>
        <taxon>Fungi</taxon>
        <taxon>Fungi incertae sedis</taxon>
        <taxon>Microsporidia</taxon>
        <taxon>Dubosqiidae</taxon>
        <taxon>Hamiltosporidium</taxon>
    </lineage>
</organism>
<keyword evidence="1" id="KW-1133">Transmembrane helix</keyword>
<name>A0A4Q9LX70_9MICR</name>
<dbReference type="VEuPathDB" id="MicrosporidiaDB:CWI38_0454p0030"/>
<proteinExistence type="predicted"/>
<feature type="transmembrane region" description="Helical" evidence="1">
    <location>
        <begin position="35"/>
        <end position="56"/>
    </location>
</feature>
<gene>
    <name evidence="2" type="ORF">CWI38_0454p0030</name>
</gene>
<evidence type="ECO:0000313" key="3">
    <source>
        <dbReference type="Proteomes" id="UP000292282"/>
    </source>
</evidence>
<keyword evidence="1" id="KW-0812">Transmembrane</keyword>
<dbReference type="Proteomes" id="UP000292282">
    <property type="component" value="Unassembled WGS sequence"/>
</dbReference>
<sequence>MFNCKIYKERKKNIKLLKISLDMFIRSRNRTFKSLLNIISIGCMFLRLFLTLNSIFCLKVQFSAIIEAEEYISFVENDNYKNLDEKTYYVNENSILIPFNTPVISKYNDNLFSICYPNDISLSFGIFDQLALENEDQVTIYIENEDLYAVSYFFNLLTIDDNIFVTIKPQTFFKILKYLNIFKVMRNKKYKYCIKILVYYSLIHNLDFKNQAFKPILNHLKFNNLHVRDVIECFLKLYMMKKAFIYELFLEYNQPKSISSIFHSKKHKKNDDFLFMKFHTRYLYKYLLKPNFRDNWTSIMHIFWVQKLYLNLCAYGNNFDMKIICSSLPKNFEKIIFVIVEELLPIFDYLLNNEYFTSKDNVKFIIYDNPEYFIDKIFYFKSIKKLTLEINQVYIEHIIKVENLTIYDKIESLKLILYSFSSLILQNSAFSLSGRNKKFFIDLENTVYISDLENQLEFFQTYNFQNYLTKVNLCLFRETYDTTYFAKIFNFNLIKFLKIDLENVQNNFLVSYKFLESFEALRGLSFENIKLTNKLFEVILCSRKLTTVLFDNFMVFDENELINQNLFNNSILFLGFYNLNMSLNSLFFLYLSKFAGLKRIILNLHHNQSLDTNEYCFNDEVRYLNIPKPKNHRYLPSLESLKYGNFFFAKNQTSSSILKILYNLFNLENLIELKYNTGCLYKEDIEIFSNLKSLKYLKLSIQNKSSDVEILRKILRLNISNKIFKLDIYAYKFEISEILSISNFKKLKILKLTFDSDEIIIRKNLGILYRMNFIKLDIYKFEINPLLDSYGYAKKIIFSSSLLNQSHIED</sequence>
<reference evidence="2 3" key="1">
    <citation type="submission" date="2017-12" db="EMBL/GenBank/DDBJ databases">
        <authorList>
            <person name="Pombert J.-F."/>
            <person name="Haag K.L."/>
            <person name="Ebert D."/>
        </authorList>
    </citation>
    <scope>NUCLEOTIDE SEQUENCE [LARGE SCALE GENOMIC DNA]</scope>
    <source>
        <strain evidence="2">IL-G-3</strain>
    </source>
</reference>
<evidence type="ECO:0000256" key="1">
    <source>
        <dbReference type="SAM" id="Phobius"/>
    </source>
</evidence>